<dbReference type="EMBL" id="CP099556">
    <property type="protein sequence ID" value="UYF44146.1"/>
    <property type="molecule type" value="Genomic_DNA"/>
</dbReference>
<evidence type="ECO:0000259" key="4">
    <source>
        <dbReference type="PROSITE" id="PS50110"/>
    </source>
</evidence>
<evidence type="ECO:0000313" key="6">
    <source>
        <dbReference type="EMBL" id="UYF44146.1"/>
    </source>
</evidence>
<feature type="domain" description="OmpR/PhoB-type" evidence="5">
    <location>
        <begin position="142"/>
        <end position="236"/>
    </location>
</feature>
<dbReference type="InterPro" id="IPR016032">
    <property type="entry name" value="Sig_transdc_resp-reg_C-effctor"/>
</dbReference>
<dbReference type="SUPFAM" id="SSF46894">
    <property type="entry name" value="C-terminal effector domain of the bipartite response regulators"/>
    <property type="match status" value="1"/>
</dbReference>
<reference evidence="6" key="1">
    <citation type="journal article" date="2022" name="Front. Microbiol.">
        <title>Species classification and novel plasmid identifications in Arcobacter cryaerophilus and Arcobacter cryaerophilus-like organisms.</title>
        <authorList>
            <person name="Zhou G."/>
            <person name="Wang M."/>
            <person name="Wang H."/>
            <person name="Chen X."/>
            <person name="Gu Y."/>
            <person name="Shao Z."/>
            <person name="Zhang J."/>
            <person name="Zhang M."/>
        </authorList>
    </citation>
    <scope>NUCLEOTIDE SEQUENCE</scope>
    <source>
        <strain evidence="6">ICDCAC48</strain>
    </source>
</reference>
<dbReference type="Gene3D" id="3.40.50.2300">
    <property type="match status" value="1"/>
</dbReference>
<evidence type="ECO:0000313" key="7">
    <source>
        <dbReference type="Proteomes" id="UP001164100"/>
    </source>
</evidence>
<dbReference type="GO" id="GO:0000976">
    <property type="term" value="F:transcription cis-regulatory region binding"/>
    <property type="evidence" value="ECO:0007669"/>
    <property type="project" value="TreeGrafter"/>
</dbReference>
<dbReference type="InterPro" id="IPR036388">
    <property type="entry name" value="WH-like_DNA-bd_sf"/>
</dbReference>
<dbReference type="RefSeq" id="WP_263514956.1">
    <property type="nucleotide sequence ID" value="NZ_CP099556.1"/>
</dbReference>
<dbReference type="SMART" id="SM00448">
    <property type="entry name" value="REC"/>
    <property type="match status" value="1"/>
</dbReference>
<evidence type="ECO:0000256" key="1">
    <source>
        <dbReference type="ARBA" id="ARBA00023125"/>
    </source>
</evidence>
<protein>
    <submittedName>
        <fullName evidence="6">Response regulator</fullName>
    </submittedName>
</protein>
<dbReference type="InterPro" id="IPR001867">
    <property type="entry name" value="OmpR/PhoB-type_DNA-bd"/>
</dbReference>
<feature type="domain" description="Response regulatory" evidence="4">
    <location>
        <begin position="7"/>
        <end position="122"/>
    </location>
</feature>
<name>A0AA46N6B6_9BACT</name>
<organism evidence="6 7">
    <name type="scientific">Aliarcobacter cryaerophilus</name>
    <dbReference type="NCBI Taxonomy" id="28198"/>
    <lineage>
        <taxon>Bacteria</taxon>
        <taxon>Pseudomonadati</taxon>
        <taxon>Campylobacterota</taxon>
        <taxon>Epsilonproteobacteria</taxon>
        <taxon>Campylobacterales</taxon>
        <taxon>Arcobacteraceae</taxon>
        <taxon>Aliarcobacter</taxon>
    </lineage>
</organism>
<dbReference type="Gene3D" id="1.10.10.10">
    <property type="entry name" value="Winged helix-like DNA-binding domain superfamily/Winged helix DNA-binding domain"/>
    <property type="match status" value="1"/>
</dbReference>
<dbReference type="AlphaFoldDB" id="A0AA46N6B6"/>
<keyword evidence="1 3" id="KW-0238">DNA-binding</keyword>
<dbReference type="PANTHER" id="PTHR48111">
    <property type="entry name" value="REGULATOR OF RPOS"/>
    <property type="match status" value="1"/>
</dbReference>
<dbReference type="GO" id="GO:0032993">
    <property type="term" value="C:protein-DNA complex"/>
    <property type="evidence" value="ECO:0007669"/>
    <property type="project" value="TreeGrafter"/>
</dbReference>
<evidence type="ECO:0000256" key="3">
    <source>
        <dbReference type="PROSITE-ProRule" id="PRU01091"/>
    </source>
</evidence>
<gene>
    <name evidence="6" type="ORF">NGX11_04205</name>
</gene>
<dbReference type="Proteomes" id="UP001164100">
    <property type="component" value="Chromosome"/>
</dbReference>
<evidence type="ECO:0000259" key="5">
    <source>
        <dbReference type="PROSITE" id="PS51755"/>
    </source>
</evidence>
<dbReference type="GO" id="GO:0000156">
    <property type="term" value="F:phosphorelay response regulator activity"/>
    <property type="evidence" value="ECO:0007669"/>
    <property type="project" value="TreeGrafter"/>
</dbReference>
<dbReference type="PANTHER" id="PTHR48111:SF69">
    <property type="entry name" value="RESPONSE REGULATOR RECEIVER"/>
    <property type="match status" value="1"/>
</dbReference>
<dbReference type="SMART" id="SM00862">
    <property type="entry name" value="Trans_reg_C"/>
    <property type="match status" value="1"/>
</dbReference>
<dbReference type="PROSITE" id="PS51755">
    <property type="entry name" value="OMPR_PHOB"/>
    <property type="match status" value="1"/>
</dbReference>
<feature type="modified residue" description="4-aspartylphosphate" evidence="2">
    <location>
        <position position="57"/>
    </location>
</feature>
<dbReference type="InterPro" id="IPR001789">
    <property type="entry name" value="Sig_transdc_resp-reg_receiver"/>
</dbReference>
<dbReference type="GO" id="GO:0005829">
    <property type="term" value="C:cytosol"/>
    <property type="evidence" value="ECO:0007669"/>
    <property type="project" value="TreeGrafter"/>
</dbReference>
<dbReference type="Pfam" id="PF00072">
    <property type="entry name" value="Response_reg"/>
    <property type="match status" value="1"/>
</dbReference>
<sequence length="236" mass="27196">MKIKDYSILIVEDEFIASEYLYQILDSFGIETIFKAKNSNEALEVVKNNHIDLVFMDINIQGGIDGIKCSFLLNQEYFIPVIFATAYADTATIDEAKDENIFGYLIKPFQISDVKATLSVAISNINRIRKLQEPKKDEEIDVKEIDLSENYTYCFDSKTLIFKNSVVSLTKKELEVFHILCKNINKNISYEYLKDLVWINKNISDSTVRDVVSRLKKKLVNINIENISNFGYILKS</sequence>
<dbReference type="SUPFAM" id="SSF52172">
    <property type="entry name" value="CheY-like"/>
    <property type="match status" value="1"/>
</dbReference>
<dbReference type="GO" id="GO:0006355">
    <property type="term" value="P:regulation of DNA-templated transcription"/>
    <property type="evidence" value="ECO:0007669"/>
    <property type="project" value="InterPro"/>
</dbReference>
<dbReference type="InterPro" id="IPR011006">
    <property type="entry name" value="CheY-like_superfamily"/>
</dbReference>
<dbReference type="PROSITE" id="PS50110">
    <property type="entry name" value="RESPONSE_REGULATORY"/>
    <property type="match status" value="1"/>
</dbReference>
<dbReference type="InterPro" id="IPR039420">
    <property type="entry name" value="WalR-like"/>
</dbReference>
<evidence type="ECO:0000256" key="2">
    <source>
        <dbReference type="PROSITE-ProRule" id="PRU00169"/>
    </source>
</evidence>
<keyword evidence="2" id="KW-0597">Phosphoprotein</keyword>
<dbReference type="Pfam" id="PF00486">
    <property type="entry name" value="Trans_reg_C"/>
    <property type="match status" value="1"/>
</dbReference>
<accession>A0AA46N6B6</accession>
<proteinExistence type="predicted"/>
<feature type="DNA-binding region" description="OmpR/PhoB-type" evidence="3">
    <location>
        <begin position="142"/>
        <end position="236"/>
    </location>
</feature>